<evidence type="ECO:0000313" key="1">
    <source>
        <dbReference type="EMBL" id="VFR21455.1"/>
    </source>
</evidence>
<accession>A0A484Q2E7</accession>
<sequence>MVQPGLFKTFCKKRGEDLKASGLDARLLSYLVPDEWVGSESPDHAVLGRAHEQYDARVTVMLDELYANIRAGKKICRA</sequence>
<dbReference type="AlphaFoldDB" id="A0A484Q2E7"/>
<evidence type="ECO:0000313" key="2">
    <source>
        <dbReference type="EMBL" id="VFR32006.1"/>
    </source>
</evidence>
<protein>
    <submittedName>
        <fullName evidence="2">Uncharacterized protein</fullName>
    </submittedName>
</protein>
<proteinExistence type="predicted"/>
<dbReference type="EMBL" id="CAADIB010000010">
    <property type="protein sequence ID" value="VFR32006.1"/>
    <property type="molecule type" value="Genomic_DNA"/>
</dbReference>
<dbReference type="EMBL" id="CAADHZ010000006">
    <property type="protein sequence ID" value="VFR21455.1"/>
    <property type="molecule type" value="Genomic_DNA"/>
</dbReference>
<reference evidence="2" key="1">
    <citation type="submission" date="2019-03" db="EMBL/GenBank/DDBJ databases">
        <authorList>
            <person name="Danneels B."/>
        </authorList>
    </citation>
    <scope>NUCLEOTIDE SEQUENCE</scope>
</reference>
<organism evidence="2">
    <name type="scientific">plant metagenome</name>
    <dbReference type="NCBI Taxonomy" id="1297885"/>
    <lineage>
        <taxon>unclassified sequences</taxon>
        <taxon>metagenomes</taxon>
        <taxon>organismal metagenomes</taxon>
    </lineage>
</organism>
<name>A0A484Q2E7_9ZZZZ</name>
<gene>
    <name evidence="1" type="ORF">ANDO1_0729</name>
    <name evidence="2" type="ORF">ANDO2_0635</name>
</gene>